<dbReference type="InterPro" id="IPR027417">
    <property type="entry name" value="P-loop_NTPase"/>
</dbReference>
<dbReference type="PANTHER" id="PTHR43603:SF3">
    <property type="entry name" value="ZINC CHAPERONE YCIC"/>
    <property type="match status" value="1"/>
</dbReference>
<dbReference type="CDD" id="cd03112">
    <property type="entry name" value="CobW-like"/>
    <property type="match status" value="1"/>
</dbReference>
<dbReference type="EMBL" id="FOGV01000008">
    <property type="protein sequence ID" value="SER88694.1"/>
    <property type="molecule type" value="Genomic_DNA"/>
</dbReference>
<evidence type="ECO:0000313" key="7">
    <source>
        <dbReference type="EMBL" id="SER88694.1"/>
    </source>
</evidence>
<dbReference type="STRING" id="1464123.SAMN05444126_10826"/>
<dbReference type="Proteomes" id="UP000199318">
    <property type="component" value="Unassembled WGS sequence"/>
</dbReference>
<sequence length="396" mass="44745">MNKIPVTVLSGYLGAGKTTMLNYLLQNREGIRIAVIVNDMSEVNVDADLVDKGGFKRTEEKLVEMSNGCICCTLREDLLVEVEELVKQGDLDHIVIESTGISEPVPVAQTFSYIDEETGIDLTQFCYINNMVTVVDAYRFWHDYESGETLLDRGEALGEDDKREVVDLLIDQIEFCNVLVINKTDKMESDQLYELEGVLRKLQPEAELIRTHYGEVKASEILNSSRFDFDKASRSAGWLKELETPEHTPETEEYGITSFVYRRRLPFHSGRFSSWLSTIPKVIVRAKGAVWCASHNDLALMLSQAGPSVSLNPVAYWIGSLSQTEQAEYLNASEQLQNEWDPEFGDRKTELVVIGVNMDQQTIEKELDQCLLTADEFDSDWTTLPNPFGEVISSQQ</sequence>
<comment type="similarity">
    <text evidence="4">Belongs to the SIMIBI class G3E GTPase family. ZNG1 subfamily.</text>
</comment>
<accession>A0A1H9SV16</accession>
<proteinExistence type="inferred from homology"/>
<dbReference type="RefSeq" id="WP_093072540.1">
    <property type="nucleotide sequence ID" value="NZ_FOGV01000008.1"/>
</dbReference>
<evidence type="ECO:0000256" key="2">
    <source>
        <dbReference type="ARBA" id="ARBA00022801"/>
    </source>
</evidence>
<keyword evidence="3" id="KW-0143">Chaperone</keyword>
<evidence type="ECO:0000256" key="3">
    <source>
        <dbReference type="ARBA" id="ARBA00023186"/>
    </source>
</evidence>
<feature type="domain" description="CobW C-terminal" evidence="6">
    <location>
        <begin position="256"/>
        <end position="371"/>
    </location>
</feature>
<dbReference type="AlphaFoldDB" id="A0A1H9SV16"/>
<dbReference type="PANTHER" id="PTHR43603">
    <property type="entry name" value="COBW DOMAIN-CONTAINING PROTEIN DDB_G0274527"/>
    <property type="match status" value="1"/>
</dbReference>
<dbReference type="Pfam" id="PF02492">
    <property type="entry name" value="cobW"/>
    <property type="match status" value="1"/>
</dbReference>
<protein>
    <submittedName>
        <fullName evidence="7">GTPase, G3E family</fullName>
    </submittedName>
</protein>
<keyword evidence="2" id="KW-0378">Hydrolase</keyword>
<dbReference type="Pfam" id="PF07683">
    <property type="entry name" value="CobW_C"/>
    <property type="match status" value="1"/>
</dbReference>
<reference evidence="8" key="1">
    <citation type="submission" date="2016-10" db="EMBL/GenBank/DDBJ databases">
        <authorList>
            <person name="de Groot N.N."/>
        </authorList>
    </citation>
    <scope>NUCLEOTIDE SEQUENCE [LARGE SCALE GENOMIC DNA]</scope>
    <source>
        <strain evidence="8">10nlg</strain>
    </source>
</reference>
<evidence type="ECO:0000313" key="8">
    <source>
        <dbReference type="Proteomes" id="UP000199318"/>
    </source>
</evidence>
<dbReference type="Gene3D" id="3.30.1220.10">
    <property type="entry name" value="CobW-like, C-terminal domain"/>
    <property type="match status" value="1"/>
</dbReference>
<dbReference type="SMART" id="SM00833">
    <property type="entry name" value="CobW_C"/>
    <property type="match status" value="1"/>
</dbReference>
<dbReference type="InterPro" id="IPR036627">
    <property type="entry name" value="CobW-likC_sf"/>
</dbReference>
<dbReference type="Gene3D" id="3.40.50.300">
    <property type="entry name" value="P-loop containing nucleotide triphosphate hydrolases"/>
    <property type="match status" value="1"/>
</dbReference>
<keyword evidence="8" id="KW-1185">Reference proteome</keyword>
<name>A0A1H9SV16_9BACI</name>
<comment type="caution">
    <text evidence="7">The sequence shown here is derived from an EMBL/GenBank/DDBJ whole genome shotgun (WGS) entry which is preliminary data.</text>
</comment>
<dbReference type="SUPFAM" id="SSF52540">
    <property type="entry name" value="P-loop containing nucleoside triphosphate hydrolases"/>
    <property type="match status" value="1"/>
</dbReference>
<evidence type="ECO:0000256" key="1">
    <source>
        <dbReference type="ARBA" id="ARBA00022741"/>
    </source>
</evidence>
<dbReference type="GO" id="GO:0000166">
    <property type="term" value="F:nucleotide binding"/>
    <property type="evidence" value="ECO:0007669"/>
    <property type="project" value="UniProtKB-KW"/>
</dbReference>
<gene>
    <name evidence="7" type="ORF">SAMN05444126_10826</name>
</gene>
<keyword evidence="1" id="KW-0547">Nucleotide-binding</keyword>
<dbReference type="InterPro" id="IPR011629">
    <property type="entry name" value="CobW-like_C"/>
</dbReference>
<evidence type="ECO:0000259" key="6">
    <source>
        <dbReference type="SMART" id="SM00833"/>
    </source>
</evidence>
<evidence type="ECO:0000256" key="4">
    <source>
        <dbReference type="ARBA" id="ARBA00034320"/>
    </source>
</evidence>
<dbReference type="InterPro" id="IPR003495">
    <property type="entry name" value="CobW/HypB/UreG_nucleotide-bd"/>
</dbReference>
<organism evidence="7 8">
    <name type="scientific">Salisediminibacterium halotolerans</name>
    <dbReference type="NCBI Taxonomy" id="517425"/>
    <lineage>
        <taxon>Bacteria</taxon>
        <taxon>Bacillati</taxon>
        <taxon>Bacillota</taxon>
        <taxon>Bacilli</taxon>
        <taxon>Bacillales</taxon>
        <taxon>Bacillaceae</taxon>
        <taxon>Salisediminibacterium</taxon>
    </lineage>
</organism>
<comment type="catalytic activity">
    <reaction evidence="5">
        <text>GTP + H2O = GDP + phosphate + H(+)</text>
        <dbReference type="Rhea" id="RHEA:19669"/>
        <dbReference type="ChEBI" id="CHEBI:15377"/>
        <dbReference type="ChEBI" id="CHEBI:15378"/>
        <dbReference type="ChEBI" id="CHEBI:37565"/>
        <dbReference type="ChEBI" id="CHEBI:43474"/>
        <dbReference type="ChEBI" id="CHEBI:58189"/>
    </reaction>
    <physiologicalReaction direction="left-to-right" evidence="5">
        <dbReference type="Rhea" id="RHEA:19670"/>
    </physiologicalReaction>
</comment>
<evidence type="ECO:0000256" key="5">
    <source>
        <dbReference type="ARBA" id="ARBA00049117"/>
    </source>
</evidence>
<dbReference type="InterPro" id="IPR051927">
    <property type="entry name" value="Zn_Chap_cDPG_Synth"/>
</dbReference>
<dbReference type="GO" id="GO:0016787">
    <property type="term" value="F:hydrolase activity"/>
    <property type="evidence" value="ECO:0007669"/>
    <property type="project" value="UniProtKB-KW"/>
</dbReference>
<dbReference type="OrthoDB" id="9808822at2"/>